<keyword evidence="4" id="KW-1133">Transmembrane helix</keyword>
<accession>A0A0K2GHW4</accession>
<dbReference type="CDD" id="cd03405">
    <property type="entry name" value="SPFH_HflC"/>
    <property type="match status" value="1"/>
</dbReference>
<dbReference type="SUPFAM" id="SSF117892">
    <property type="entry name" value="Band 7/SPFH domain"/>
    <property type="match status" value="1"/>
</dbReference>
<name>A0A0K2GHW4_NITMO</name>
<dbReference type="InterPro" id="IPR036013">
    <property type="entry name" value="Band_7/SPFH_dom_sf"/>
</dbReference>
<dbReference type="GO" id="GO:0016020">
    <property type="term" value="C:membrane"/>
    <property type="evidence" value="ECO:0007669"/>
    <property type="project" value="UniProtKB-SubCell"/>
</dbReference>
<dbReference type="InterPro" id="IPR001972">
    <property type="entry name" value="Stomatin_HflK_fam"/>
</dbReference>
<keyword evidence="9" id="KW-0645">Protease</keyword>
<dbReference type="NCBIfam" id="TIGR01932">
    <property type="entry name" value="hflC"/>
    <property type="match status" value="1"/>
</dbReference>
<keyword evidence="3" id="KW-0812">Transmembrane</keyword>
<evidence type="ECO:0000256" key="3">
    <source>
        <dbReference type="ARBA" id="ARBA00022692"/>
    </source>
</evidence>
<evidence type="ECO:0000256" key="1">
    <source>
        <dbReference type="ARBA" id="ARBA00004167"/>
    </source>
</evidence>
<keyword evidence="5" id="KW-0472">Membrane</keyword>
<organism evidence="9 10">
    <name type="scientific">Nitrospira moscoviensis</name>
    <dbReference type="NCBI Taxonomy" id="42253"/>
    <lineage>
        <taxon>Bacteria</taxon>
        <taxon>Pseudomonadati</taxon>
        <taxon>Nitrospirota</taxon>
        <taxon>Nitrospiria</taxon>
        <taxon>Nitrospirales</taxon>
        <taxon>Nitrospiraceae</taxon>
        <taxon>Nitrospira</taxon>
    </lineage>
</organism>
<dbReference type="KEGG" id="nmv:NITMOv2_4160"/>
<comment type="similarity">
    <text evidence="2 6">Belongs to the band 7/mec-2 family. HflC subfamily.</text>
</comment>
<evidence type="ECO:0000256" key="4">
    <source>
        <dbReference type="ARBA" id="ARBA00022989"/>
    </source>
</evidence>
<dbReference type="Gene3D" id="3.30.479.30">
    <property type="entry name" value="Band 7 domain"/>
    <property type="match status" value="1"/>
</dbReference>
<dbReference type="InterPro" id="IPR001107">
    <property type="entry name" value="Band_7"/>
</dbReference>
<dbReference type="InterPro" id="IPR010200">
    <property type="entry name" value="HflC"/>
</dbReference>
<comment type="function">
    <text evidence="6">HflC and HflK could regulate a protease.</text>
</comment>
<evidence type="ECO:0000256" key="7">
    <source>
        <dbReference type="SAM" id="Coils"/>
    </source>
</evidence>
<dbReference type="AlphaFoldDB" id="A0A0K2GHW4"/>
<dbReference type="PRINTS" id="PR00721">
    <property type="entry name" value="STOMATIN"/>
</dbReference>
<evidence type="ECO:0000259" key="8">
    <source>
        <dbReference type="SMART" id="SM00244"/>
    </source>
</evidence>
<evidence type="ECO:0000256" key="5">
    <source>
        <dbReference type="ARBA" id="ARBA00023136"/>
    </source>
</evidence>
<dbReference type="SMART" id="SM00244">
    <property type="entry name" value="PHB"/>
    <property type="match status" value="1"/>
</dbReference>
<dbReference type="PIRSF" id="PIRSF005651">
    <property type="entry name" value="HflC"/>
    <property type="match status" value="1"/>
</dbReference>
<dbReference type="GO" id="GO:0008233">
    <property type="term" value="F:peptidase activity"/>
    <property type="evidence" value="ECO:0007669"/>
    <property type="project" value="UniProtKB-KW"/>
</dbReference>
<dbReference type="GO" id="GO:0006508">
    <property type="term" value="P:proteolysis"/>
    <property type="evidence" value="ECO:0007669"/>
    <property type="project" value="UniProtKB-KW"/>
</dbReference>
<comment type="subcellular location">
    <subcellularLocation>
        <location evidence="1">Membrane</location>
        <topology evidence="1">Single-pass membrane protein</topology>
    </subcellularLocation>
</comment>
<keyword evidence="9" id="KW-0378">Hydrolase</keyword>
<dbReference type="PANTHER" id="PTHR42911:SF1">
    <property type="entry name" value="MODULATOR OF FTSH PROTEASE HFLC"/>
    <property type="match status" value="1"/>
</dbReference>
<keyword evidence="7" id="KW-0175">Coiled coil</keyword>
<dbReference type="EMBL" id="CP011801">
    <property type="protein sequence ID" value="ALA60540.1"/>
    <property type="molecule type" value="Genomic_DNA"/>
</dbReference>
<sequence length="286" mass="33020">MTRQGLIIAVAAVVAGLFLLGAAPFFVVDVTQNAIVVQLGKPVRNLTEPGLYLKIPFFEEVTYFDKRLLDYDSDAQDVITQDKKTLLLDNFAKWRITDPLKVYQNFQSQRGALQRLHDIIYSELRVELGRHELAEIVSTTRAELMRVVTQRANEKASPYGIEIQDVRIKRADLPEQNEKAVFARMQAERERQAKQYRAEGAEEAQKIRSEAEKDREIILAEAYKQAEELRGAGDAKAFKVYADAYRQDPKFFEFTRSMDAYKKTFKDKSTLVMSPDSEFFRYLKQR</sequence>
<keyword evidence="10" id="KW-1185">Reference proteome</keyword>
<dbReference type="RefSeq" id="WP_053381386.1">
    <property type="nucleotide sequence ID" value="NZ_CP011801.1"/>
</dbReference>
<dbReference type="PATRIC" id="fig|42253.5.peg.4109"/>
<dbReference type="STRING" id="42253.NITMOv2_4160"/>
<dbReference type="OrthoDB" id="9812991at2"/>
<proteinExistence type="inferred from homology"/>
<protein>
    <recommendedName>
        <fullName evidence="6">Protein HflC</fullName>
    </recommendedName>
</protein>
<reference evidence="9 10" key="1">
    <citation type="journal article" date="2015" name="Proc. Natl. Acad. Sci. U.S.A.">
        <title>Expanded metabolic versatility of ubiquitous nitrite-oxidizing bacteria from the genus Nitrospira.</title>
        <authorList>
            <person name="Koch H."/>
            <person name="Lucker S."/>
            <person name="Albertsen M."/>
            <person name="Kitzinger K."/>
            <person name="Herbold C."/>
            <person name="Spieck E."/>
            <person name="Nielsen P.H."/>
            <person name="Wagner M."/>
            <person name="Daims H."/>
        </authorList>
    </citation>
    <scope>NUCLEOTIDE SEQUENCE [LARGE SCALE GENOMIC DNA]</scope>
    <source>
        <strain evidence="9 10">NSP M-1</strain>
    </source>
</reference>
<evidence type="ECO:0000256" key="6">
    <source>
        <dbReference type="PIRNR" id="PIRNR005651"/>
    </source>
</evidence>
<evidence type="ECO:0000313" key="9">
    <source>
        <dbReference type="EMBL" id="ALA60540.1"/>
    </source>
</evidence>
<feature type="coiled-coil region" evidence="7">
    <location>
        <begin position="184"/>
        <end position="221"/>
    </location>
</feature>
<dbReference type="Pfam" id="PF01145">
    <property type="entry name" value="Band_7"/>
    <property type="match status" value="1"/>
</dbReference>
<evidence type="ECO:0000256" key="2">
    <source>
        <dbReference type="ARBA" id="ARBA00007862"/>
    </source>
</evidence>
<feature type="domain" description="Band 7" evidence="8">
    <location>
        <begin position="23"/>
        <end position="185"/>
    </location>
</feature>
<gene>
    <name evidence="9" type="primary">hflC</name>
    <name evidence="9" type="ORF">NITMOv2_4160</name>
</gene>
<evidence type="ECO:0000313" key="10">
    <source>
        <dbReference type="Proteomes" id="UP000069205"/>
    </source>
</evidence>
<dbReference type="PANTHER" id="PTHR42911">
    <property type="entry name" value="MODULATOR OF FTSH PROTEASE HFLC"/>
    <property type="match status" value="1"/>
</dbReference>
<dbReference type="Proteomes" id="UP000069205">
    <property type="component" value="Chromosome"/>
</dbReference>